<dbReference type="OrthoDB" id="245563at2759"/>
<feature type="domain" description="C3H1-type" evidence="4">
    <location>
        <begin position="226"/>
        <end position="248"/>
    </location>
</feature>
<evidence type="ECO:0000256" key="1">
    <source>
        <dbReference type="ARBA" id="ARBA00022803"/>
    </source>
</evidence>
<keyword evidence="2" id="KW-0479">Metal-binding</keyword>
<dbReference type="InterPro" id="IPR000571">
    <property type="entry name" value="Znf_CCCH"/>
</dbReference>
<evidence type="ECO:0000256" key="2">
    <source>
        <dbReference type="PROSITE-ProRule" id="PRU00723"/>
    </source>
</evidence>
<dbReference type="InParanoid" id="A0A369JIF8"/>
<feature type="compositionally biased region" description="Acidic residues" evidence="3">
    <location>
        <begin position="183"/>
        <end position="195"/>
    </location>
</feature>
<accession>A0A369JIF8</accession>
<name>A0A369JIF8_HYPMA</name>
<sequence>MSNQAKSRASKPKNKQRSAQTTEASHSSAPAGHSAPAQPSMQDALLKRKEKRSARAAERAEQLERLKKEGNTLFKEGDYKGAVSIYIEAIDTFGPKPVLYSNLAAAHLKLEEYEFAEQAAFSALVHDPRMFKARYRRGLARKGMFHLKGAVTDFETVIAQDPSCLEAREQLEIVRALLSEFGDSSDSEEDSDIFGDDFPPYEDQPLSDSEPESDSSDCRHTGNGFACRFYNHGGCSRGIDCDYSHAPDDRSERDQLGRNVCLFFLLGMCKFGESKCVYSHDKTYLPPGNWWSDEEAVAKMREIHVATSKDPSRVEAIDKIRDNVFNTGKRPRPRGAYLGGQRDLSDRVRSDAKKKASPAAEDPARFVMILALDGDLVEAYKSPTLVTLKAKLPYKKALSANEALAHLASPNLAGIFVADAGITKSNNSKVLRKLVEWVKTGGSVVIGGSFSSFVRPSDMNSFFENAWGVPWKAGSYYRSNFSINASHAVAKQNPSLPSSYSMKALHVKDISPAVAVYTATGDFQKQNLVLPPQPITDFSESPAVQTSIGKGSMGYIGDVNWESGSAQLVLAMLGLLDPPKAAQPNPAPASTSSQTKTIPRSNPTPASKPSKQPTAPAKASGSKPKSPDSFVMLLSLENEEFFASIHAHFLSALRAKVDWKQAFTAPSALVMLTSPDLVGVFVTDPGIVKPKNAQVLAKLVQYVKDGGSVVVGGLFSTFVPGLEMDKFFERAWGLSWKGGSYHRTTFSRNADHEMVKKNPSLESSYSMKALHVGGISAGDAVYLPADDARLQSMVFGPALITDHSESPVVQRRIGSGWFGYIGDVNAEKASTDVILAMLGLLDSPNDSDTIPVAAPLPPAAPIPVPAASPSPAPTPSPAPAPATSSAPKSTKTAPGQASSRPFIMILSFGMENLFSTSQSALLSTLKSKLEVLHGLSNERVIDLLGSRDLVGIFITYAAIADVENSYLLSKLIAYAKAGGKVVLGGAFSGFITPGDMKPFFQKWGLPWDCGDYTNVDIKANAKHELVKKYGTALPGPSMMKALHLSGVTLDNTVYLRERRSATSMQAPVAYAKVGTGRLGYVGDVGLQDDHSKIVLAMLGILN</sequence>
<feature type="compositionally biased region" description="Pro residues" evidence="3">
    <location>
        <begin position="863"/>
        <end position="880"/>
    </location>
</feature>
<dbReference type="SMART" id="SM00028">
    <property type="entry name" value="TPR"/>
    <property type="match status" value="3"/>
</dbReference>
<evidence type="ECO:0000256" key="3">
    <source>
        <dbReference type="SAM" id="MobiDB-lite"/>
    </source>
</evidence>
<evidence type="ECO:0000313" key="6">
    <source>
        <dbReference type="Proteomes" id="UP000076154"/>
    </source>
</evidence>
<dbReference type="SUPFAM" id="SSF48452">
    <property type="entry name" value="TPR-like"/>
    <property type="match status" value="1"/>
</dbReference>
<feature type="compositionally biased region" description="Low complexity" evidence="3">
    <location>
        <begin position="881"/>
        <end position="894"/>
    </location>
</feature>
<dbReference type="Gene3D" id="3.30.1370.210">
    <property type="match status" value="1"/>
</dbReference>
<feature type="region of interest" description="Disordered" evidence="3">
    <location>
        <begin position="1"/>
        <end position="60"/>
    </location>
</feature>
<dbReference type="Proteomes" id="UP000076154">
    <property type="component" value="Unassembled WGS sequence"/>
</dbReference>
<gene>
    <name evidence="5" type="ORF">Hypma_013646</name>
</gene>
<feature type="region of interest" description="Disordered" evidence="3">
    <location>
        <begin position="328"/>
        <end position="357"/>
    </location>
</feature>
<proteinExistence type="predicted"/>
<dbReference type="PROSITE" id="PS50103">
    <property type="entry name" value="ZF_C3H1"/>
    <property type="match status" value="2"/>
</dbReference>
<dbReference type="SMART" id="SM00356">
    <property type="entry name" value="ZnF_C3H1"/>
    <property type="match status" value="2"/>
</dbReference>
<feature type="zinc finger region" description="C3H1-type" evidence="2">
    <location>
        <begin position="255"/>
        <end position="283"/>
    </location>
</feature>
<feature type="compositionally biased region" description="Polar residues" evidence="3">
    <location>
        <begin position="590"/>
        <end position="613"/>
    </location>
</feature>
<dbReference type="PANTHER" id="PTHR46423:SF1">
    <property type="entry name" value="RNA POLYMERASE II-ASSOCIATED PROTEIN 3"/>
    <property type="match status" value="1"/>
</dbReference>
<dbReference type="Gene3D" id="1.25.40.10">
    <property type="entry name" value="Tetratricopeptide repeat domain"/>
    <property type="match status" value="1"/>
</dbReference>
<keyword evidence="1" id="KW-0802">TPR repeat</keyword>
<feature type="region of interest" description="Disordered" evidence="3">
    <location>
        <begin position="863"/>
        <end position="896"/>
    </location>
</feature>
<dbReference type="InterPro" id="IPR019734">
    <property type="entry name" value="TPR_rpt"/>
</dbReference>
<feature type="region of interest" description="Disordered" evidence="3">
    <location>
        <begin position="580"/>
        <end position="626"/>
    </location>
</feature>
<dbReference type="InterPro" id="IPR011990">
    <property type="entry name" value="TPR-like_helical_dom_sf"/>
</dbReference>
<keyword evidence="2" id="KW-0862">Zinc</keyword>
<dbReference type="GO" id="GO:0008270">
    <property type="term" value="F:zinc ion binding"/>
    <property type="evidence" value="ECO:0007669"/>
    <property type="project" value="UniProtKB-KW"/>
</dbReference>
<dbReference type="InterPro" id="IPR051966">
    <property type="entry name" value="RPAP3"/>
</dbReference>
<dbReference type="GO" id="GO:0101031">
    <property type="term" value="C:protein folding chaperone complex"/>
    <property type="evidence" value="ECO:0007669"/>
    <property type="project" value="TreeGrafter"/>
</dbReference>
<evidence type="ECO:0000259" key="4">
    <source>
        <dbReference type="PROSITE" id="PS50103"/>
    </source>
</evidence>
<dbReference type="PANTHER" id="PTHR46423">
    <property type="entry name" value="RNA POLYMERASE II-ASSOCIATED PROTEIN 3"/>
    <property type="match status" value="1"/>
</dbReference>
<keyword evidence="6" id="KW-1185">Reference proteome</keyword>
<dbReference type="EMBL" id="LUEZ02000080">
    <property type="protein sequence ID" value="RDB19194.1"/>
    <property type="molecule type" value="Genomic_DNA"/>
</dbReference>
<feature type="region of interest" description="Disordered" evidence="3">
    <location>
        <begin position="182"/>
        <end position="217"/>
    </location>
</feature>
<comment type="caution">
    <text evidence="5">The sequence shown here is derived from an EMBL/GenBank/DDBJ whole genome shotgun (WGS) entry which is preliminary data.</text>
</comment>
<dbReference type="STRING" id="39966.A0A369JIF8"/>
<feature type="compositionally biased region" description="Low complexity" evidence="3">
    <location>
        <begin position="24"/>
        <end position="40"/>
    </location>
</feature>
<feature type="domain" description="C3H1-type" evidence="4">
    <location>
        <begin position="255"/>
        <end position="283"/>
    </location>
</feature>
<feature type="compositionally biased region" description="Basic and acidic residues" evidence="3">
    <location>
        <begin position="343"/>
        <end position="354"/>
    </location>
</feature>
<organism evidence="5 6">
    <name type="scientific">Hypsizygus marmoreus</name>
    <name type="common">White beech mushroom</name>
    <name type="synonym">Agaricus marmoreus</name>
    <dbReference type="NCBI Taxonomy" id="39966"/>
    <lineage>
        <taxon>Eukaryota</taxon>
        <taxon>Fungi</taxon>
        <taxon>Dikarya</taxon>
        <taxon>Basidiomycota</taxon>
        <taxon>Agaricomycotina</taxon>
        <taxon>Agaricomycetes</taxon>
        <taxon>Agaricomycetidae</taxon>
        <taxon>Agaricales</taxon>
        <taxon>Tricholomatineae</taxon>
        <taxon>Lyophyllaceae</taxon>
        <taxon>Hypsizygus</taxon>
    </lineage>
</organism>
<reference evidence="5" key="1">
    <citation type="submission" date="2018-04" db="EMBL/GenBank/DDBJ databases">
        <title>Whole genome sequencing of Hypsizygus marmoreus.</title>
        <authorList>
            <person name="Choi I.-G."/>
            <person name="Min B."/>
            <person name="Kim J.-G."/>
            <person name="Kim S."/>
            <person name="Oh Y.-L."/>
            <person name="Kong W.-S."/>
            <person name="Park H."/>
            <person name="Jeong J."/>
            <person name="Song E.-S."/>
        </authorList>
    </citation>
    <scope>NUCLEOTIDE SEQUENCE [LARGE SCALE GENOMIC DNA]</scope>
    <source>
        <strain evidence="5">51987-8</strain>
    </source>
</reference>
<dbReference type="AlphaFoldDB" id="A0A369JIF8"/>
<protein>
    <recommendedName>
        <fullName evidence="4">C3H1-type domain-containing protein</fullName>
    </recommendedName>
</protein>
<feature type="zinc finger region" description="C3H1-type" evidence="2">
    <location>
        <begin position="226"/>
        <end position="248"/>
    </location>
</feature>
<evidence type="ECO:0000313" key="5">
    <source>
        <dbReference type="EMBL" id="RDB19194.1"/>
    </source>
</evidence>
<keyword evidence="2" id="KW-0863">Zinc-finger</keyword>